<feature type="signal peptide" evidence="1">
    <location>
        <begin position="1"/>
        <end position="25"/>
    </location>
</feature>
<dbReference type="EMBL" id="JAGIKV010000008">
    <property type="protein sequence ID" value="MBP2246060.1"/>
    <property type="molecule type" value="Genomic_DNA"/>
</dbReference>
<reference evidence="3 4" key="1">
    <citation type="submission" date="2021-03" db="EMBL/GenBank/DDBJ databases">
        <title>Genomic Encyclopedia of Type Strains, Phase IV (KMG-IV): sequencing the most valuable type-strain genomes for metagenomic binning, comparative biology and taxonomic classification.</title>
        <authorList>
            <person name="Goeker M."/>
        </authorList>
    </citation>
    <scope>NUCLEOTIDE SEQUENCE [LARGE SCALE GENOMIC DNA]</scope>
    <source>
        <strain evidence="3 4">DSM 21292</strain>
    </source>
</reference>
<evidence type="ECO:0000313" key="3">
    <source>
        <dbReference type="EMBL" id="MBP2246060.1"/>
    </source>
</evidence>
<accession>A0ABS4RUN0</accession>
<protein>
    <recommendedName>
        <fullName evidence="2">Glycosyl hydrolase family 98 putative carbohydrate-binding module domain-containing protein</fullName>
    </recommendedName>
</protein>
<comment type="caution">
    <text evidence="3">The sequence shown here is derived from an EMBL/GenBank/DDBJ whole genome shotgun (WGS) entry which is preliminary data.</text>
</comment>
<proteinExistence type="predicted"/>
<name>A0ABS4RUN0_PAEXY</name>
<dbReference type="InterPro" id="IPR008979">
    <property type="entry name" value="Galactose-bd-like_sf"/>
</dbReference>
<organism evidence="3 4">
    <name type="scientific">Paenibacillus xylanexedens</name>
    <dbReference type="NCBI Taxonomy" id="528191"/>
    <lineage>
        <taxon>Bacteria</taxon>
        <taxon>Bacillati</taxon>
        <taxon>Bacillota</taxon>
        <taxon>Bacilli</taxon>
        <taxon>Bacillales</taxon>
        <taxon>Paenibacillaceae</taxon>
        <taxon>Paenibacillus</taxon>
    </lineage>
</organism>
<keyword evidence="4" id="KW-1185">Reference proteome</keyword>
<keyword evidence="1" id="KW-0732">Signal</keyword>
<dbReference type="Proteomes" id="UP000810207">
    <property type="component" value="Unassembled WGS sequence"/>
</dbReference>
<feature type="domain" description="Glycosyl hydrolase family 98 putative carbohydrate-binding module" evidence="2">
    <location>
        <begin position="86"/>
        <end position="240"/>
    </location>
</feature>
<sequence length="240" mass="26307">MKDKVKGLVIGVLIGSLLTGATAFAGTNTKISVVMENVKMMFNGVHKSTTQSIVYNGNLYVPAKTAAQTMGESFTYDGKSKTASFGTKSGTFKYLDEVSYARIDGIVDRVYFKNWENPKGLKFTIANQKYLHGIGTILDNYTYTKDELLSVDYNLNGGYKKLTGFIGIDDYTRNSINAGSIVIKGDGEELFRKDEMKGGDMPESINVDVTGVLKLQIIFESALDKGEQIDIVLGEAKLIK</sequence>
<evidence type="ECO:0000259" key="2">
    <source>
        <dbReference type="SMART" id="SM00776"/>
    </source>
</evidence>
<dbReference type="InterPro" id="IPR013222">
    <property type="entry name" value="Glyco_hyd_98_carb-bd"/>
</dbReference>
<feature type="chain" id="PRO_5046071509" description="Glycosyl hydrolase family 98 putative carbohydrate-binding module domain-containing protein" evidence="1">
    <location>
        <begin position="26"/>
        <end position="240"/>
    </location>
</feature>
<dbReference type="SMART" id="SM00776">
    <property type="entry name" value="NPCBM"/>
    <property type="match status" value="1"/>
</dbReference>
<dbReference type="RefSeq" id="WP_211082819.1">
    <property type="nucleotide sequence ID" value="NZ_CBCSLC010000005.1"/>
</dbReference>
<dbReference type="Gene3D" id="2.60.120.1060">
    <property type="entry name" value="NPCBM/NEW2 domain"/>
    <property type="match status" value="1"/>
</dbReference>
<dbReference type="InterPro" id="IPR038637">
    <property type="entry name" value="NPCBM_sf"/>
</dbReference>
<dbReference type="Pfam" id="PF08305">
    <property type="entry name" value="NPCBM"/>
    <property type="match status" value="1"/>
</dbReference>
<dbReference type="SUPFAM" id="SSF49785">
    <property type="entry name" value="Galactose-binding domain-like"/>
    <property type="match status" value="1"/>
</dbReference>
<evidence type="ECO:0000256" key="1">
    <source>
        <dbReference type="SAM" id="SignalP"/>
    </source>
</evidence>
<evidence type="ECO:0000313" key="4">
    <source>
        <dbReference type="Proteomes" id="UP000810207"/>
    </source>
</evidence>
<gene>
    <name evidence="3" type="ORF">J2Z28_002689</name>
</gene>